<geneLocation type="plasmid" evidence="2 3">
    <name>p11743_2</name>
</geneLocation>
<dbReference type="Proteomes" id="UP000830931">
    <property type="component" value="Plasmid p11743_2"/>
</dbReference>
<keyword evidence="2" id="KW-0614">Plasmid</keyword>
<accession>A0AAE9H1J2</accession>
<keyword evidence="1" id="KW-0732">Signal</keyword>
<proteinExistence type="predicted"/>
<feature type="chain" id="PRO_5041966560" evidence="1">
    <location>
        <begin position="22"/>
        <end position="85"/>
    </location>
</feature>
<sequence length="85" mass="9267">MKLRHTLIMSAAFLMASQANAGTPSTIDPAAKEIASMMCRWVLDGGKLTDPAQRLTIYENGIYGHSRFCNTDFDDKLACLNLSGV</sequence>
<name>A0AAE9H1J2_9ENTR</name>
<gene>
    <name evidence="2" type="ORF">LCD49_26670</name>
</gene>
<protein>
    <submittedName>
        <fullName evidence="2">Uncharacterized protein</fullName>
    </submittedName>
</protein>
<feature type="signal peptide" evidence="1">
    <location>
        <begin position="1"/>
        <end position="21"/>
    </location>
</feature>
<dbReference type="RefSeq" id="WP_195207207.1">
    <property type="nucleotide sequence ID" value="NZ_CP083864.1"/>
</dbReference>
<organism evidence="2 3">
    <name type="scientific">Enterobacter kobei</name>
    <dbReference type="NCBI Taxonomy" id="208224"/>
    <lineage>
        <taxon>Bacteria</taxon>
        <taxon>Pseudomonadati</taxon>
        <taxon>Pseudomonadota</taxon>
        <taxon>Gammaproteobacteria</taxon>
        <taxon>Enterobacterales</taxon>
        <taxon>Enterobacteriaceae</taxon>
        <taxon>Enterobacter</taxon>
        <taxon>Enterobacter cloacae complex</taxon>
    </lineage>
</organism>
<dbReference type="AlphaFoldDB" id="A0AAE9H1J2"/>
<dbReference type="EMBL" id="CP083864">
    <property type="protein sequence ID" value="UOY35069.1"/>
    <property type="molecule type" value="Genomic_DNA"/>
</dbReference>
<evidence type="ECO:0000256" key="1">
    <source>
        <dbReference type="SAM" id="SignalP"/>
    </source>
</evidence>
<reference evidence="2 3" key="1">
    <citation type="journal article" date="2022" name="Int. J. Antimicrob. Agents">
        <title>High prevalence of colistin resistance and mcr-9/10 genes in Enterobacter spp. in a tertiary hospital over a decade.</title>
        <authorList>
            <person name="Liao W."/>
            <person name="Cui Y."/>
            <person name="Quan J."/>
            <person name="Zhao D."/>
            <person name="Han X."/>
            <person name="Shi Q."/>
            <person name="Wang Q."/>
            <person name="Jiang Y."/>
            <person name="Du X."/>
            <person name="Li X."/>
            <person name="Yu Y."/>
        </authorList>
    </citation>
    <scope>NUCLEOTIDE SEQUENCE [LARGE SCALE GENOMIC DNA]</scope>
    <source>
        <strain evidence="2 3">11743-yvys</strain>
    </source>
</reference>
<evidence type="ECO:0000313" key="2">
    <source>
        <dbReference type="EMBL" id="UOY35069.1"/>
    </source>
</evidence>
<evidence type="ECO:0000313" key="3">
    <source>
        <dbReference type="Proteomes" id="UP000830931"/>
    </source>
</evidence>